<feature type="domain" description="SMP-30/Gluconolactonase/LRE-like region" evidence="2">
    <location>
        <begin position="115"/>
        <end position="297"/>
    </location>
</feature>
<feature type="chain" id="PRO_5004824040" description="SMP-30/Gluconolactonase/LRE-like region domain-containing protein" evidence="1">
    <location>
        <begin position="19"/>
        <end position="420"/>
    </location>
</feature>
<dbReference type="InterPro" id="IPR013658">
    <property type="entry name" value="SGL"/>
</dbReference>
<dbReference type="PANTHER" id="PTHR47064:SF2">
    <property type="entry name" value="SMP-30_GLUCONOLACTONASE_LRE-LIKE REGION DOMAIN-CONTAINING PROTEIN-RELATED"/>
    <property type="match status" value="1"/>
</dbReference>
<dbReference type="PANTHER" id="PTHR47064">
    <property type="entry name" value="PUTATIVE (AFU_ORTHOLOGUE AFUA_1G08990)-RELATED"/>
    <property type="match status" value="1"/>
</dbReference>
<dbReference type="SUPFAM" id="SSF63829">
    <property type="entry name" value="Calcium-dependent phosphotriesterase"/>
    <property type="match status" value="1"/>
</dbReference>
<organism evidence="3 4">
    <name type="scientific">Cyphellophora europaea (strain CBS 101466)</name>
    <name type="common">Phialophora europaea</name>
    <dbReference type="NCBI Taxonomy" id="1220924"/>
    <lineage>
        <taxon>Eukaryota</taxon>
        <taxon>Fungi</taxon>
        <taxon>Dikarya</taxon>
        <taxon>Ascomycota</taxon>
        <taxon>Pezizomycotina</taxon>
        <taxon>Eurotiomycetes</taxon>
        <taxon>Chaetothyriomycetidae</taxon>
        <taxon>Chaetothyriales</taxon>
        <taxon>Cyphellophoraceae</taxon>
        <taxon>Cyphellophora</taxon>
    </lineage>
</organism>
<dbReference type="Gene3D" id="2.120.10.30">
    <property type="entry name" value="TolB, C-terminal domain"/>
    <property type="match status" value="1"/>
</dbReference>
<evidence type="ECO:0000313" key="4">
    <source>
        <dbReference type="Proteomes" id="UP000030752"/>
    </source>
</evidence>
<reference evidence="3 4" key="1">
    <citation type="submission" date="2013-03" db="EMBL/GenBank/DDBJ databases">
        <title>The Genome Sequence of Phialophora europaea CBS 101466.</title>
        <authorList>
            <consortium name="The Broad Institute Genomics Platform"/>
            <person name="Cuomo C."/>
            <person name="de Hoog S."/>
            <person name="Gorbushina A."/>
            <person name="Walker B."/>
            <person name="Young S.K."/>
            <person name="Zeng Q."/>
            <person name="Gargeya S."/>
            <person name="Fitzgerald M."/>
            <person name="Haas B."/>
            <person name="Abouelleil A."/>
            <person name="Allen A.W."/>
            <person name="Alvarado L."/>
            <person name="Arachchi H.M."/>
            <person name="Berlin A.M."/>
            <person name="Chapman S.B."/>
            <person name="Gainer-Dewar J."/>
            <person name="Goldberg J."/>
            <person name="Griggs A."/>
            <person name="Gujja S."/>
            <person name="Hansen M."/>
            <person name="Howarth C."/>
            <person name="Imamovic A."/>
            <person name="Ireland A."/>
            <person name="Larimer J."/>
            <person name="McCowan C."/>
            <person name="Murphy C."/>
            <person name="Pearson M."/>
            <person name="Poon T.W."/>
            <person name="Priest M."/>
            <person name="Roberts A."/>
            <person name="Saif S."/>
            <person name="Shea T."/>
            <person name="Sisk P."/>
            <person name="Sykes S."/>
            <person name="Wortman J."/>
            <person name="Nusbaum C."/>
            <person name="Birren B."/>
        </authorList>
    </citation>
    <scope>NUCLEOTIDE SEQUENCE [LARGE SCALE GENOMIC DNA]</scope>
    <source>
        <strain evidence="3 4">CBS 101466</strain>
    </source>
</reference>
<dbReference type="InParanoid" id="W2S274"/>
<gene>
    <name evidence="3" type="ORF">HMPREF1541_01969</name>
</gene>
<dbReference type="InterPro" id="IPR052988">
    <property type="entry name" value="Oryzine_lactonohydrolase"/>
</dbReference>
<keyword evidence="1" id="KW-0732">Signal</keyword>
<feature type="domain" description="SMP-30/Gluconolactonase/LRE-like region" evidence="2">
    <location>
        <begin position="317"/>
        <end position="401"/>
    </location>
</feature>
<dbReference type="RefSeq" id="XP_008714547.1">
    <property type="nucleotide sequence ID" value="XM_008716325.1"/>
</dbReference>
<dbReference type="EMBL" id="KB822718">
    <property type="protein sequence ID" value="ETN42811.1"/>
    <property type="molecule type" value="Genomic_DNA"/>
</dbReference>
<dbReference type="Proteomes" id="UP000030752">
    <property type="component" value="Unassembled WGS sequence"/>
</dbReference>
<evidence type="ECO:0000313" key="3">
    <source>
        <dbReference type="EMBL" id="ETN42811.1"/>
    </source>
</evidence>
<dbReference type="GeneID" id="19969308"/>
<dbReference type="OrthoDB" id="423498at2759"/>
<dbReference type="VEuPathDB" id="FungiDB:HMPREF1541_01969"/>
<protein>
    <recommendedName>
        <fullName evidence="2">SMP-30/Gluconolactonase/LRE-like region domain-containing protein</fullName>
    </recommendedName>
</protein>
<keyword evidence="4" id="KW-1185">Reference proteome</keyword>
<evidence type="ECO:0000256" key="1">
    <source>
        <dbReference type="SAM" id="SignalP"/>
    </source>
</evidence>
<sequence length="420" mass="46299">MKVTSSLSVLLLASRSIAQVEPQGASLPIVEECGYDGQAVCVNRYAAVLPYHFNRSITTLGDEVDFSMTDVPSDPSWELLQDTPFVIFDKERAAQALGENPRYEFMFEVGNSVHECPVYIPETNLLYLSELPPMEMGDPGDWLQQYVIDLNQEPPTLNRWTPNPPVFSPNGGAYYRGKLIWTSSGGFDNVNGSEQRVALHSIDPQTNESTVLLNNYFGFYFNNMNDVTIHPTSGDIFFTDPQYPWLNSRIDTAPQLPTATYRFNPATGAVTVVDMTISQPNGLAFSPDGRTMYIAESGALSGSVSPEYPGTKAYNTTGPRAIYAFSVDNNGTKIHDKRSFYLVQDYIPDGLDVSADGLVLSASGHGLDVLAETGELVMRIQTNHSVANFAFTGENLDQLWLVGNKGISRIDWNVKGQELV</sequence>
<accession>W2S274</accession>
<dbReference type="eggNOG" id="ENOG502RZSA">
    <property type="taxonomic scope" value="Eukaryota"/>
</dbReference>
<feature type="signal peptide" evidence="1">
    <location>
        <begin position="1"/>
        <end position="18"/>
    </location>
</feature>
<name>W2S274_CYPE1</name>
<dbReference type="Pfam" id="PF08450">
    <property type="entry name" value="SGL"/>
    <property type="match status" value="2"/>
</dbReference>
<evidence type="ECO:0000259" key="2">
    <source>
        <dbReference type="Pfam" id="PF08450"/>
    </source>
</evidence>
<dbReference type="AlphaFoldDB" id="W2S274"/>
<proteinExistence type="predicted"/>
<dbReference type="STRING" id="1220924.W2S274"/>
<dbReference type="HOGENOM" id="CLU_036110_1_1_1"/>
<dbReference type="InterPro" id="IPR011042">
    <property type="entry name" value="6-blade_b-propeller_TolB-like"/>
</dbReference>